<dbReference type="EMBL" id="CP012328">
    <property type="protein sequence ID" value="AKU79916.1"/>
    <property type="molecule type" value="Genomic_DNA"/>
</dbReference>
<evidence type="ECO:0000313" key="2">
    <source>
        <dbReference type="EMBL" id="AKU79916.1"/>
    </source>
</evidence>
<organism evidence="2 3">
    <name type="scientific">Spiroplasma turonicum</name>
    <dbReference type="NCBI Taxonomy" id="216946"/>
    <lineage>
        <taxon>Bacteria</taxon>
        <taxon>Bacillati</taxon>
        <taxon>Mycoplasmatota</taxon>
        <taxon>Mollicutes</taxon>
        <taxon>Entomoplasmatales</taxon>
        <taxon>Spiroplasmataceae</taxon>
        <taxon>Spiroplasma</taxon>
    </lineage>
</organism>
<gene>
    <name evidence="2" type="ORF">STURON_00670</name>
</gene>
<dbReference type="STRING" id="216946.STURO_v1c06690"/>
<dbReference type="PATRIC" id="fig|216946.3.peg.693"/>
<name>A0A0K1P6H2_9MOLU</name>
<dbReference type="AlphaFoldDB" id="A0A0K1P6H2"/>
<feature type="coiled-coil region" evidence="1">
    <location>
        <begin position="51"/>
        <end position="78"/>
    </location>
</feature>
<evidence type="ECO:0000313" key="3">
    <source>
        <dbReference type="Proteomes" id="UP000067243"/>
    </source>
</evidence>
<protein>
    <submittedName>
        <fullName evidence="2">Uncharacterized protein</fullName>
    </submittedName>
</protein>
<keyword evidence="1" id="KW-0175">Coiled coil</keyword>
<dbReference type="KEGG" id="stur:STURON_00670"/>
<proteinExistence type="predicted"/>
<sequence length="88" mass="11092">MLKKFCNEERIIYNKNIKEKIKQSHHFVYKLYLIMNKNCEKQIEALIKKWQEKFDQEFQKYDQELQKYDQEFQKLIKVLKKNNINFEI</sequence>
<accession>A0A0K1P6H2</accession>
<reference evidence="2 3" key="1">
    <citation type="journal article" date="2015" name="Genome Announc.">
        <title>Complete Genome Sequence of Spiroplasma turonicum Strain Tab4cT, a Parasite of a Horse Fly, Haematopota sp. (Diptera: Tabanidae).</title>
        <authorList>
            <person name="Davis R.E."/>
            <person name="Shao J."/>
            <person name="Zhao Y."/>
            <person name="Gasparich G.E."/>
            <person name="Gaynor B.J."/>
            <person name="Donofrio N."/>
        </authorList>
    </citation>
    <scope>NUCLEOTIDE SEQUENCE [LARGE SCALE GENOMIC DNA]</scope>
    <source>
        <strain evidence="2 3">Tab4c</strain>
    </source>
</reference>
<dbReference type="RefSeq" id="WP_075048499.1">
    <property type="nucleotide sequence ID" value="NZ_CP012328.1"/>
</dbReference>
<dbReference type="Proteomes" id="UP000067243">
    <property type="component" value="Chromosome"/>
</dbReference>
<keyword evidence="3" id="KW-1185">Reference proteome</keyword>
<evidence type="ECO:0000256" key="1">
    <source>
        <dbReference type="SAM" id="Coils"/>
    </source>
</evidence>